<protein>
    <submittedName>
        <fullName evidence="5">DNA-binding transcriptional regulator, GntR family</fullName>
    </submittedName>
</protein>
<dbReference type="InterPro" id="IPR008920">
    <property type="entry name" value="TF_FadR/GntR_C"/>
</dbReference>
<dbReference type="GO" id="GO:0003677">
    <property type="term" value="F:DNA binding"/>
    <property type="evidence" value="ECO:0007669"/>
    <property type="project" value="UniProtKB-KW"/>
</dbReference>
<dbReference type="SUPFAM" id="SSF48008">
    <property type="entry name" value="GntR ligand-binding domain-like"/>
    <property type="match status" value="1"/>
</dbReference>
<dbReference type="STRING" id="1576369.SAMN05421753_11413"/>
<keyword evidence="1" id="KW-0805">Transcription regulation</keyword>
<evidence type="ECO:0000256" key="2">
    <source>
        <dbReference type="ARBA" id="ARBA00023125"/>
    </source>
</evidence>
<dbReference type="RefSeq" id="WP_092052782.1">
    <property type="nucleotide sequence ID" value="NZ_FOQD01000014.1"/>
</dbReference>
<dbReference type="InterPro" id="IPR036390">
    <property type="entry name" value="WH_DNA-bd_sf"/>
</dbReference>
<dbReference type="Pfam" id="PF07729">
    <property type="entry name" value="FCD"/>
    <property type="match status" value="1"/>
</dbReference>
<gene>
    <name evidence="5" type="ORF">SAMN05421753_11413</name>
</gene>
<keyword evidence="3" id="KW-0804">Transcription</keyword>
<keyword evidence="2 5" id="KW-0238">DNA-binding</keyword>
<evidence type="ECO:0000259" key="4">
    <source>
        <dbReference type="Pfam" id="PF07729"/>
    </source>
</evidence>
<dbReference type="EMBL" id="FOQD01000014">
    <property type="protein sequence ID" value="SFI96639.1"/>
    <property type="molecule type" value="Genomic_DNA"/>
</dbReference>
<dbReference type="PANTHER" id="PTHR43537:SF5">
    <property type="entry name" value="UXU OPERON TRANSCRIPTIONAL REGULATOR"/>
    <property type="match status" value="1"/>
</dbReference>
<dbReference type="OrthoDB" id="9781630at2"/>
<sequence length="309" mass="35369">MSIVEYIKTDLENRLRTGRPLPQKMTLESVASLYQVSITPVRMAVNELIAEGLLLKGKNRRLTPVHSVGESAADLTTDSPAPPEPPKDLLEIVANDLVRLSLQGEQVQLREEATAEKYSVSRSAIRNVFHRLAGSGLLKHLPRRGWVVRPFRQEDMRAFLEVRELLELKALDAARNHLRDEDLKRMLDGNQYPASDSERPLIDNSLHAYMIEKAANPYVQDFFERHGRYYDILFQWEDEDREAAIETVRQHREILEALLLRDWRTARKALSWHIQCNHPILSKIVDRQRGDDANPVHAPTAAPVPTTEA</sequence>
<name>A0A1I3MI13_9PLAN</name>
<dbReference type="PANTHER" id="PTHR43537">
    <property type="entry name" value="TRANSCRIPTIONAL REGULATOR, GNTR FAMILY"/>
    <property type="match status" value="1"/>
</dbReference>
<dbReference type="InterPro" id="IPR011711">
    <property type="entry name" value="GntR_C"/>
</dbReference>
<dbReference type="Gene3D" id="1.20.120.530">
    <property type="entry name" value="GntR ligand-binding domain-like"/>
    <property type="match status" value="1"/>
</dbReference>
<dbReference type="AlphaFoldDB" id="A0A1I3MI13"/>
<dbReference type="InterPro" id="IPR036388">
    <property type="entry name" value="WH-like_DNA-bd_sf"/>
</dbReference>
<dbReference type="Gene3D" id="1.10.10.10">
    <property type="entry name" value="Winged helix-like DNA-binding domain superfamily/Winged helix DNA-binding domain"/>
    <property type="match status" value="2"/>
</dbReference>
<dbReference type="Proteomes" id="UP000199518">
    <property type="component" value="Unassembled WGS sequence"/>
</dbReference>
<dbReference type="SUPFAM" id="SSF46785">
    <property type="entry name" value="Winged helix' DNA-binding domain"/>
    <property type="match status" value="2"/>
</dbReference>
<reference evidence="6" key="1">
    <citation type="submission" date="2016-10" db="EMBL/GenBank/DDBJ databases">
        <authorList>
            <person name="Varghese N."/>
            <person name="Submissions S."/>
        </authorList>
    </citation>
    <scope>NUCLEOTIDE SEQUENCE [LARGE SCALE GENOMIC DNA]</scope>
    <source>
        <strain evidence="6">DSM 26348</strain>
    </source>
</reference>
<feature type="domain" description="GntR C-terminal" evidence="4">
    <location>
        <begin position="160"/>
        <end position="275"/>
    </location>
</feature>
<evidence type="ECO:0000256" key="3">
    <source>
        <dbReference type="ARBA" id="ARBA00023163"/>
    </source>
</evidence>
<evidence type="ECO:0000256" key="1">
    <source>
        <dbReference type="ARBA" id="ARBA00023015"/>
    </source>
</evidence>
<accession>A0A1I3MI13</accession>
<evidence type="ECO:0000313" key="5">
    <source>
        <dbReference type="EMBL" id="SFI96639.1"/>
    </source>
</evidence>
<evidence type="ECO:0000313" key="6">
    <source>
        <dbReference type="Proteomes" id="UP000199518"/>
    </source>
</evidence>
<proteinExistence type="predicted"/>
<keyword evidence="6" id="KW-1185">Reference proteome</keyword>
<organism evidence="5 6">
    <name type="scientific">Planctomicrobium piriforme</name>
    <dbReference type="NCBI Taxonomy" id="1576369"/>
    <lineage>
        <taxon>Bacteria</taxon>
        <taxon>Pseudomonadati</taxon>
        <taxon>Planctomycetota</taxon>
        <taxon>Planctomycetia</taxon>
        <taxon>Planctomycetales</taxon>
        <taxon>Planctomycetaceae</taxon>
        <taxon>Planctomicrobium</taxon>
    </lineage>
</organism>